<name>A0A9W8M773_9FUNG</name>
<feature type="compositionally biased region" description="Polar residues" evidence="1">
    <location>
        <begin position="312"/>
        <end position="325"/>
    </location>
</feature>
<feature type="compositionally biased region" description="Polar residues" evidence="1">
    <location>
        <begin position="336"/>
        <end position="360"/>
    </location>
</feature>
<organism evidence="2 3">
    <name type="scientific">Coemansia aciculifera</name>
    <dbReference type="NCBI Taxonomy" id="417176"/>
    <lineage>
        <taxon>Eukaryota</taxon>
        <taxon>Fungi</taxon>
        <taxon>Fungi incertae sedis</taxon>
        <taxon>Zoopagomycota</taxon>
        <taxon>Kickxellomycotina</taxon>
        <taxon>Kickxellomycetes</taxon>
        <taxon>Kickxellales</taxon>
        <taxon>Kickxellaceae</taxon>
        <taxon>Coemansia</taxon>
    </lineage>
</organism>
<feature type="region of interest" description="Disordered" evidence="1">
    <location>
        <begin position="1"/>
        <end position="60"/>
    </location>
</feature>
<feature type="region of interest" description="Disordered" evidence="1">
    <location>
        <begin position="273"/>
        <end position="372"/>
    </location>
</feature>
<feature type="compositionally biased region" description="Basic residues" evidence="1">
    <location>
        <begin position="362"/>
        <end position="372"/>
    </location>
</feature>
<feature type="compositionally biased region" description="Low complexity" evidence="1">
    <location>
        <begin position="287"/>
        <end position="311"/>
    </location>
</feature>
<feature type="compositionally biased region" description="Low complexity" evidence="1">
    <location>
        <begin position="1"/>
        <end position="16"/>
    </location>
</feature>
<gene>
    <name evidence="2" type="ORF">GGH94_002445</name>
</gene>
<dbReference type="Proteomes" id="UP001140074">
    <property type="component" value="Unassembled WGS sequence"/>
</dbReference>
<keyword evidence="3" id="KW-1185">Reference proteome</keyword>
<proteinExistence type="predicted"/>
<evidence type="ECO:0000313" key="3">
    <source>
        <dbReference type="Proteomes" id="UP001140074"/>
    </source>
</evidence>
<dbReference type="EMBL" id="JANBUY010000068">
    <property type="protein sequence ID" value="KAJ2865111.1"/>
    <property type="molecule type" value="Genomic_DNA"/>
</dbReference>
<feature type="compositionally biased region" description="Polar residues" evidence="1">
    <location>
        <begin position="31"/>
        <end position="47"/>
    </location>
</feature>
<comment type="caution">
    <text evidence="2">The sequence shown here is derived from an EMBL/GenBank/DDBJ whole genome shotgun (WGS) entry which is preliminary data.</text>
</comment>
<evidence type="ECO:0000256" key="1">
    <source>
        <dbReference type="SAM" id="MobiDB-lite"/>
    </source>
</evidence>
<reference evidence="2" key="1">
    <citation type="submission" date="2022-07" db="EMBL/GenBank/DDBJ databases">
        <title>Phylogenomic reconstructions and comparative analyses of Kickxellomycotina fungi.</title>
        <authorList>
            <person name="Reynolds N.K."/>
            <person name="Stajich J.E."/>
            <person name="Barry K."/>
            <person name="Grigoriev I.V."/>
            <person name="Crous P."/>
            <person name="Smith M.E."/>
        </authorList>
    </citation>
    <scope>NUCLEOTIDE SEQUENCE</scope>
    <source>
        <strain evidence="2">RSA 476</strain>
    </source>
</reference>
<protein>
    <submittedName>
        <fullName evidence="2">Uncharacterized protein</fullName>
    </submittedName>
</protein>
<dbReference type="AlphaFoldDB" id="A0A9W8M773"/>
<accession>A0A9W8M773</accession>
<evidence type="ECO:0000313" key="2">
    <source>
        <dbReference type="EMBL" id="KAJ2865111.1"/>
    </source>
</evidence>
<sequence length="372" mass="38823">MPASSSKNAASSASTANRQSPATGTLKANYAMSTSGSKDGIQVSTFGTGVLNPGVPLDTVETTHAGAQDDDIMMSTADTDPHDCDVVIDAKDTVARDDDTLMVPRIPTPSDDDIVMDVVDGPVDKPSNSPDRERATVDMDTDTDEYADFIETTMAATHDRFRSKNFAKNYHDELDNKKLVDIYSGATTWSLKRDVKKNDMPILGNPPLAPAARTVARFSGNKVRYTASALATPSARTGAYPSGNRVPTTVNAFATPATNTGTHPSSVQVCTTANSSATPAAGSDAHTLSNQASTTANASPTPATATSTYPSDNQVPTTANTSATPVESAGAPPSGGQAQHTANTSTTPAQPKNLYSTSMFRNFKKPNGKKPS</sequence>